<reference evidence="2 3" key="1">
    <citation type="submission" date="2018-07" db="EMBL/GenBank/DDBJ databases">
        <title>Genomic Encyclopedia of Type Strains, Phase IV (KMG-IV): sequencing the most valuable type-strain genomes for metagenomic binning, comparative biology and taxonomic classification.</title>
        <authorList>
            <person name="Goeker M."/>
        </authorList>
    </citation>
    <scope>NUCLEOTIDE SEQUENCE [LARGE SCALE GENOMIC DNA]</scope>
    <source>
        <strain evidence="2 3">DSM 25281</strain>
    </source>
</reference>
<keyword evidence="1" id="KW-0472">Membrane</keyword>
<keyword evidence="1" id="KW-0812">Transmembrane</keyword>
<dbReference type="Proteomes" id="UP000255326">
    <property type="component" value="Unassembled WGS sequence"/>
</dbReference>
<evidence type="ECO:0000313" key="3">
    <source>
        <dbReference type="Proteomes" id="UP000255326"/>
    </source>
</evidence>
<accession>A0A370GIR4</accession>
<dbReference type="EMBL" id="QQAY01000004">
    <property type="protein sequence ID" value="RDI43099.1"/>
    <property type="molecule type" value="Genomic_DNA"/>
</dbReference>
<keyword evidence="1" id="KW-1133">Transmembrane helix</keyword>
<feature type="transmembrane region" description="Helical" evidence="1">
    <location>
        <begin position="32"/>
        <end position="55"/>
    </location>
</feature>
<dbReference type="AlphaFoldDB" id="A0A370GIR4"/>
<evidence type="ECO:0000256" key="1">
    <source>
        <dbReference type="SAM" id="Phobius"/>
    </source>
</evidence>
<evidence type="ECO:0000313" key="2">
    <source>
        <dbReference type="EMBL" id="RDI43099.1"/>
    </source>
</evidence>
<name>A0A370GIR4_9BACI</name>
<comment type="caution">
    <text evidence="2">The sequence shown here is derived from an EMBL/GenBank/DDBJ whole genome shotgun (WGS) entry which is preliminary data.</text>
</comment>
<proteinExistence type="predicted"/>
<keyword evidence="3" id="KW-1185">Reference proteome</keyword>
<protein>
    <submittedName>
        <fullName evidence="2">Uncharacterized protein</fullName>
    </submittedName>
</protein>
<dbReference type="RefSeq" id="WP_158538360.1">
    <property type="nucleotide sequence ID" value="NZ_QQAY01000004.1"/>
</dbReference>
<gene>
    <name evidence="2" type="ORF">DFR59_104150</name>
</gene>
<organism evidence="2 3">
    <name type="scientific">Falsibacillus pallidus</name>
    <dbReference type="NCBI Taxonomy" id="493781"/>
    <lineage>
        <taxon>Bacteria</taxon>
        <taxon>Bacillati</taxon>
        <taxon>Bacillota</taxon>
        <taxon>Bacilli</taxon>
        <taxon>Bacillales</taxon>
        <taxon>Bacillaceae</taxon>
        <taxon>Falsibacillus</taxon>
    </lineage>
</organism>
<sequence>MKKAALTIDAICNDLGNPEGYILKYIEKFLSILFKVFLAASIPAAIYIINAFLALH</sequence>